<gene>
    <name evidence="2" type="ORF">ENV52_04355</name>
</gene>
<evidence type="ECO:0000313" key="2">
    <source>
        <dbReference type="EMBL" id="HHS28915.1"/>
    </source>
</evidence>
<protein>
    <submittedName>
        <fullName evidence="2">Carboxymuconolactone decarboxylase family protein</fullName>
    </submittedName>
</protein>
<evidence type="ECO:0000259" key="1">
    <source>
        <dbReference type="Pfam" id="PF02627"/>
    </source>
</evidence>
<reference evidence="2" key="1">
    <citation type="journal article" date="2020" name="mSystems">
        <title>Genome- and Community-Level Interaction Insights into Carbon Utilization and Element Cycling Functions of Hydrothermarchaeota in Hydrothermal Sediment.</title>
        <authorList>
            <person name="Zhou Z."/>
            <person name="Liu Y."/>
            <person name="Xu W."/>
            <person name="Pan J."/>
            <person name="Luo Z.H."/>
            <person name="Li M."/>
        </authorList>
    </citation>
    <scope>NUCLEOTIDE SEQUENCE [LARGE SCALE GENOMIC DNA]</scope>
    <source>
        <strain evidence="2">SpSt-767</strain>
    </source>
</reference>
<dbReference type="AlphaFoldDB" id="A0A7V6A2G5"/>
<dbReference type="InterPro" id="IPR003779">
    <property type="entry name" value="CMD-like"/>
</dbReference>
<sequence>MSAKTYPPWYTYIKKTHGKFIDSLEQLGEVVRREGPVDEKTSQLIQLAAAAAIRSEGSVHSHVRRALAAGVSADEIYHTLIMLTSTIGFPTTSAALSWAYDVIENKAAGI</sequence>
<name>A0A7V6A2G5_9BACT</name>
<dbReference type="SUPFAM" id="SSF69118">
    <property type="entry name" value="AhpD-like"/>
    <property type="match status" value="1"/>
</dbReference>
<dbReference type="InterPro" id="IPR029032">
    <property type="entry name" value="AhpD-like"/>
</dbReference>
<dbReference type="Pfam" id="PF02627">
    <property type="entry name" value="CMD"/>
    <property type="match status" value="1"/>
</dbReference>
<dbReference type="Gene3D" id="1.20.1290.10">
    <property type="entry name" value="AhpD-like"/>
    <property type="match status" value="1"/>
</dbReference>
<feature type="domain" description="Carboxymuconolactone decarboxylase-like" evidence="1">
    <location>
        <begin position="24"/>
        <end position="99"/>
    </location>
</feature>
<dbReference type="PANTHER" id="PTHR33930:SF2">
    <property type="entry name" value="BLR3452 PROTEIN"/>
    <property type="match status" value="1"/>
</dbReference>
<comment type="caution">
    <text evidence="2">The sequence shown here is derived from an EMBL/GenBank/DDBJ whole genome shotgun (WGS) entry which is preliminary data.</text>
</comment>
<accession>A0A7V6A2G5</accession>
<dbReference type="GO" id="GO:0051920">
    <property type="term" value="F:peroxiredoxin activity"/>
    <property type="evidence" value="ECO:0007669"/>
    <property type="project" value="InterPro"/>
</dbReference>
<organism evidence="2">
    <name type="scientific">Desulfobacca acetoxidans</name>
    <dbReference type="NCBI Taxonomy" id="60893"/>
    <lineage>
        <taxon>Bacteria</taxon>
        <taxon>Pseudomonadati</taxon>
        <taxon>Thermodesulfobacteriota</taxon>
        <taxon>Desulfobaccia</taxon>
        <taxon>Desulfobaccales</taxon>
        <taxon>Desulfobaccaceae</taxon>
        <taxon>Desulfobacca</taxon>
    </lineage>
</organism>
<proteinExistence type="predicted"/>
<dbReference type="PANTHER" id="PTHR33930">
    <property type="entry name" value="ALKYL HYDROPEROXIDE REDUCTASE AHPD"/>
    <property type="match status" value="1"/>
</dbReference>
<dbReference type="EMBL" id="DTGR01000066">
    <property type="protein sequence ID" value="HHS28915.1"/>
    <property type="molecule type" value="Genomic_DNA"/>
</dbReference>